<organism evidence="7 8">
    <name type="scientific">Actinomadura logoneensis</name>
    <dbReference type="NCBI Taxonomy" id="2293572"/>
    <lineage>
        <taxon>Bacteria</taxon>
        <taxon>Bacillati</taxon>
        <taxon>Actinomycetota</taxon>
        <taxon>Actinomycetes</taxon>
        <taxon>Streptosporangiales</taxon>
        <taxon>Thermomonosporaceae</taxon>
        <taxon>Actinomadura</taxon>
    </lineage>
</organism>
<dbReference type="AlphaFoldDB" id="A0A372JMY9"/>
<dbReference type="Gene3D" id="1.20.1250.20">
    <property type="entry name" value="MFS general substrate transporter like domains"/>
    <property type="match status" value="1"/>
</dbReference>
<sequence>MPRVGYVRLLRDPNVALLWSAQTLSVLGDRAYALAVMWLAWKTTGSTALMGVVAVVESLPCLLVGIAGRRVVAQASGFGRLAAVDAARMLIVAILPVLWTVGGPNTGVLLAVAALLGLLGAVFDPQLGSLAVDLVPADQVRQVSGLMDLMNRIGRIAGPGSAALLLMVIPEVQLYVLDAATFAASAAALGVLTRRAPATAASREVASASVRPAPARRLLRALPVTGWMMALHAAGQLLYGVTLAIPALLTVRLGASASGPVYAWTATATGLGAVAANLLVGNLRTAGRIPGGYCLAWAAQGALLVALGASWSMPQFLALSVAVGAASPFAAVGLRTHLSRFARDERLALLTLDQTWLRTAGTAGTLLLPFLADGNPDEAFIGAGAGMVLVASLVWVVTRSLTEREPVPVVVLSRD</sequence>
<proteinExistence type="predicted"/>
<evidence type="ECO:0000256" key="6">
    <source>
        <dbReference type="SAM" id="Phobius"/>
    </source>
</evidence>
<dbReference type="Proteomes" id="UP000261811">
    <property type="component" value="Unassembled WGS sequence"/>
</dbReference>
<keyword evidence="4 6" id="KW-1133">Transmembrane helix</keyword>
<feature type="transmembrane region" description="Helical" evidence="6">
    <location>
        <begin position="261"/>
        <end position="280"/>
    </location>
</feature>
<evidence type="ECO:0000313" key="8">
    <source>
        <dbReference type="Proteomes" id="UP000261811"/>
    </source>
</evidence>
<keyword evidence="3 6" id="KW-0812">Transmembrane</keyword>
<reference evidence="7 8" key="1">
    <citation type="submission" date="2018-08" db="EMBL/GenBank/DDBJ databases">
        <title>Actinomadura jelena sp. nov., a novel Actinomycete isolated from soil in Chad.</title>
        <authorList>
            <person name="Shi L."/>
        </authorList>
    </citation>
    <scope>NUCLEOTIDE SEQUENCE [LARGE SCALE GENOMIC DNA]</scope>
    <source>
        <strain evidence="7 8">NEAU-G17</strain>
    </source>
</reference>
<feature type="transmembrane region" description="Helical" evidence="6">
    <location>
        <begin position="226"/>
        <end position="249"/>
    </location>
</feature>
<keyword evidence="2" id="KW-1003">Cell membrane</keyword>
<keyword evidence="8" id="KW-1185">Reference proteome</keyword>
<evidence type="ECO:0000256" key="4">
    <source>
        <dbReference type="ARBA" id="ARBA00022989"/>
    </source>
</evidence>
<evidence type="ECO:0000256" key="2">
    <source>
        <dbReference type="ARBA" id="ARBA00022475"/>
    </source>
</evidence>
<comment type="caution">
    <text evidence="7">The sequence shown here is derived from an EMBL/GenBank/DDBJ whole genome shotgun (WGS) entry which is preliminary data.</text>
</comment>
<accession>A0A372JMY9</accession>
<dbReference type="GO" id="GO:0005886">
    <property type="term" value="C:plasma membrane"/>
    <property type="evidence" value="ECO:0007669"/>
    <property type="project" value="UniProtKB-SubCell"/>
</dbReference>
<dbReference type="InterPro" id="IPR036259">
    <property type="entry name" value="MFS_trans_sf"/>
</dbReference>
<feature type="transmembrane region" description="Helical" evidence="6">
    <location>
        <begin position="78"/>
        <end position="102"/>
    </location>
</feature>
<evidence type="ECO:0000313" key="7">
    <source>
        <dbReference type="EMBL" id="RFU41377.1"/>
    </source>
</evidence>
<dbReference type="SUPFAM" id="SSF103473">
    <property type="entry name" value="MFS general substrate transporter"/>
    <property type="match status" value="1"/>
</dbReference>
<evidence type="ECO:0000256" key="5">
    <source>
        <dbReference type="ARBA" id="ARBA00023136"/>
    </source>
</evidence>
<dbReference type="EMBL" id="QURH01000215">
    <property type="protein sequence ID" value="RFU41377.1"/>
    <property type="molecule type" value="Genomic_DNA"/>
</dbReference>
<keyword evidence="5 6" id="KW-0472">Membrane</keyword>
<gene>
    <name evidence="7" type="ORF">DZF91_12135</name>
</gene>
<protein>
    <submittedName>
        <fullName evidence="7">MFS transporter</fullName>
    </submittedName>
</protein>
<name>A0A372JMY9_9ACTN</name>
<comment type="subcellular location">
    <subcellularLocation>
        <location evidence="1">Cell membrane</location>
        <topology evidence="1">Multi-pass membrane protein</topology>
    </subcellularLocation>
</comment>
<feature type="transmembrane region" description="Helical" evidence="6">
    <location>
        <begin position="316"/>
        <end position="334"/>
    </location>
</feature>
<dbReference type="PANTHER" id="PTHR23513:SF11">
    <property type="entry name" value="STAPHYLOFERRIN A TRANSPORTER"/>
    <property type="match status" value="1"/>
</dbReference>
<feature type="transmembrane region" description="Helical" evidence="6">
    <location>
        <begin position="292"/>
        <end position="310"/>
    </location>
</feature>
<feature type="transmembrane region" description="Helical" evidence="6">
    <location>
        <begin position="47"/>
        <end position="66"/>
    </location>
</feature>
<feature type="transmembrane region" description="Helical" evidence="6">
    <location>
        <begin position="175"/>
        <end position="193"/>
    </location>
</feature>
<evidence type="ECO:0000256" key="3">
    <source>
        <dbReference type="ARBA" id="ARBA00022692"/>
    </source>
</evidence>
<dbReference type="PANTHER" id="PTHR23513">
    <property type="entry name" value="INTEGRAL MEMBRANE EFFLUX PROTEIN-RELATED"/>
    <property type="match status" value="1"/>
</dbReference>
<evidence type="ECO:0000256" key="1">
    <source>
        <dbReference type="ARBA" id="ARBA00004651"/>
    </source>
</evidence>